<dbReference type="EMBL" id="CP097899">
    <property type="protein sequence ID" value="URN93041.1"/>
    <property type="molecule type" value="Genomic_DNA"/>
</dbReference>
<evidence type="ECO:0000259" key="2">
    <source>
        <dbReference type="SMART" id="SM00418"/>
    </source>
</evidence>
<dbReference type="GO" id="GO:0003700">
    <property type="term" value="F:DNA-binding transcription factor activity"/>
    <property type="evidence" value="ECO:0007669"/>
    <property type="project" value="InterPro"/>
</dbReference>
<dbReference type="SMART" id="SM00418">
    <property type="entry name" value="HTH_ARSR"/>
    <property type="match status" value="1"/>
</dbReference>
<dbReference type="KEGG" id="plig:NAG76_14460"/>
<dbReference type="InterPro" id="IPR036390">
    <property type="entry name" value="WH_DNA-bd_sf"/>
</dbReference>
<organism evidence="3 4">
    <name type="scientific">Candidatus Pristimantibacillus lignocellulolyticus</name>
    <dbReference type="NCBI Taxonomy" id="2994561"/>
    <lineage>
        <taxon>Bacteria</taxon>
        <taxon>Bacillati</taxon>
        <taxon>Bacillota</taxon>
        <taxon>Bacilli</taxon>
        <taxon>Bacillales</taxon>
        <taxon>Paenibacillaceae</taxon>
        <taxon>Candidatus Pristimantibacillus</taxon>
    </lineage>
</organism>
<dbReference type="InterPro" id="IPR001845">
    <property type="entry name" value="HTH_ArsR_DNA-bd_dom"/>
</dbReference>
<dbReference type="InterPro" id="IPR036388">
    <property type="entry name" value="WH-like_DNA-bd_sf"/>
</dbReference>
<dbReference type="InterPro" id="IPR011991">
    <property type="entry name" value="ArsR-like_HTH"/>
</dbReference>
<feature type="domain" description="HTH arsR-type" evidence="2">
    <location>
        <begin position="13"/>
        <end position="91"/>
    </location>
</feature>
<dbReference type="Proteomes" id="UP001056756">
    <property type="component" value="Chromosome"/>
</dbReference>
<proteinExistence type="predicted"/>
<accession>A0A9J6ZB25</accession>
<evidence type="ECO:0000313" key="3">
    <source>
        <dbReference type="EMBL" id="URN93041.1"/>
    </source>
</evidence>
<name>A0A9J6ZB25_9BACL</name>
<dbReference type="CDD" id="cd00090">
    <property type="entry name" value="HTH_ARSR"/>
    <property type="match status" value="1"/>
</dbReference>
<dbReference type="SUPFAM" id="SSF46785">
    <property type="entry name" value="Winged helix' DNA-binding domain"/>
    <property type="match status" value="1"/>
</dbReference>
<sequence length="304" mass="34568">MKILQLNMEEAIQFAKVIGNEQRMNILKILSTGPHNVNELSEKLGIPFSSTAVNVKKLEDVGLIATELIPGRGTQKVNTKIFDRIIIDLFTEDKLTGKNNIKIDMPIGEYVECQAEPSCGLVGVNDYIGLQDDPRSFYEPGRKEAQLLYFRQGYVEYRFPNRIPYGKISEEIEFSAEICSEAPYHKLDWPSDITVWINEIEIGTWTSPSDFGGLRGFNTPDWWQTYFTQYGLLKHWKINERGSFVDGTLISNVTVQDLNLNVKPYVSFRIGVKQDAVNMGGLNLFGHSFGNYSQGIIMNLRHNE</sequence>
<keyword evidence="1" id="KW-0238">DNA-binding</keyword>
<protein>
    <submittedName>
        <fullName evidence="3">Helix-turn-helix domain-containing protein</fullName>
    </submittedName>
</protein>
<reference evidence="3" key="1">
    <citation type="submission" date="2022-05" db="EMBL/GenBank/DDBJ databases">
        <title>Novel bacterial taxa in a minimal lignocellulolytic consortium and its capacity to transform plastics disclosed by genome-resolved metagenomics.</title>
        <authorList>
            <person name="Rodriguez C.A.D."/>
            <person name="Diaz-Garcia L."/>
            <person name="Herrera K."/>
            <person name="Tarazona N.A."/>
            <person name="Sproer C."/>
            <person name="Overmann J."/>
            <person name="Jimenez D.J."/>
        </authorList>
    </citation>
    <scope>NUCLEOTIDE SEQUENCE</scope>
    <source>
        <strain evidence="3">MAG5</strain>
    </source>
</reference>
<dbReference type="GO" id="GO:0003677">
    <property type="term" value="F:DNA binding"/>
    <property type="evidence" value="ECO:0007669"/>
    <property type="project" value="UniProtKB-KW"/>
</dbReference>
<evidence type="ECO:0000256" key="1">
    <source>
        <dbReference type="ARBA" id="ARBA00023125"/>
    </source>
</evidence>
<dbReference type="Gene3D" id="1.10.10.10">
    <property type="entry name" value="Winged helix-like DNA-binding domain superfamily/Winged helix DNA-binding domain"/>
    <property type="match status" value="1"/>
</dbReference>
<evidence type="ECO:0000313" key="4">
    <source>
        <dbReference type="Proteomes" id="UP001056756"/>
    </source>
</evidence>
<gene>
    <name evidence="3" type="ORF">NAG76_14460</name>
</gene>
<dbReference type="AlphaFoldDB" id="A0A9J6ZB25"/>
<dbReference type="Pfam" id="PF01022">
    <property type="entry name" value="HTH_5"/>
    <property type="match status" value="1"/>
</dbReference>